<evidence type="ECO:0000313" key="8">
    <source>
        <dbReference type="EMBL" id="KAA1139153.1"/>
    </source>
</evidence>
<feature type="compositionally biased region" description="Pro residues" evidence="6">
    <location>
        <begin position="104"/>
        <end position="115"/>
    </location>
</feature>
<feature type="region of interest" description="Disordered" evidence="6">
    <location>
        <begin position="104"/>
        <end position="127"/>
    </location>
</feature>
<feature type="compositionally biased region" description="Low complexity" evidence="6">
    <location>
        <begin position="408"/>
        <end position="471"/>
    </location>
</feature>
<dbReference type="InterPro" id="IPR001356">
    <property type="entry name" value="HD"/>
</dbReference>
<dbReference type="InterPro" id="IPR009057">
    <property type="entry name" value="Homeodomain-like_sf"/>
</dbReference>
<feature type="compositionally biased region" description="Low complexity" evidence="6">
    <location>
        <begin position="576"/>
        <end position="599"/>
    </location>
</feature>
<evidence type="ECO:0000256" key="3">
    <source>
        <dbReference type="ARBA" id="ARBA00023155"/>
    </source>
</evidence>
<feature type="region of interest" description="Disordered" evidence="6">
    <location>
        <begin position="519"/>
        <end position="538"/>
    </location>
</feature>
<name>A0A5B0SPR5_PUCGR</name>
<evidence type="ECO:0000256" key="2">
    <source>
        <dbReference type="ARBA" id="ARBA00023125"/>
    </source>
</evidence>
<feature type="compositionally biased region" description="Low complexity" evidence="6">
    <location>
        <begin position="280"/>
        <end position="349"/>
    </location>
</feature>
<evidence type="ECO:0000256" key="6">
    <source>
        <dbReference type="SAM" id="MobiDB-lite"/>
    </source>
</evidence>
<gene>
    <name evidence="8" type="ORF">PGTUg99_036768</name>
</gene>
<feature type="region of interest" description="Disordered" evidence="6">
    <location>
        <begin position="372"/>
        <end position="391"/>
    </location>
</feature>
<comment type="caution">
    <text evidence="8">The sequence shown here is derived from an EMBL/GenBank/DDBJ whole genome shotgun (WGS) entry which is preliminary data.</text>
</comment>
<organism evidence="8 9">
    <name type="scientific">Puccinia graminis f. sp. tritici</name>
    <dbReference type="NCBI Taxonomy" id="56615"/>
    <lineage>
        <taxon>Eukaryota</taxon>
        <taxon>Fungi</taxon>
        <taxon>Dikarya</taxon>
        <taxon>Basidiomycota</taxon>
        <taxon>Pucciniomycotina</taxon>
        <taxon>Pucciniomycetes</taxon>
        <taxon>Pucciniales</taxon>
        <taxon>Pucciniaceae</taxon>
        <taxon>Puccinia</taxon>
    </lineage>
</organism>
<keyword evidence="4 5" id="KW-0539">Nucleus</keyword>
<feature type="domain" description="Homeobox" evidence="7">
    <location>
        <begin position="143"/>
        <end position="177"/>
    </location>
</feature>
<dbReference type="CDD" id="cd00086">
    <property type="entry name" value="homeodomain"/>
    <property type="match status" value="1"/>
</dbReference>
<comment type="subcellular location">
    <subcellularLocation>
        <location evidence="5">Nucleus</location>
    </subcellularLocation>
</comment>
<evidence type="ECO:0000313" key="9">
    <source>
        <dbReference type="Proteomes" id="UP000325313"/>
    </source>
</evidence>
<feature type="DNA-binding region" description="Homeobox" evidence="5">
    <location>
        <begin position="145"/>
        <end position="178"/>
    </location>
</feature>
<keyword evidence="3 5" id="KW-0371">Homeobox</keyword>
<dbReference type="GO" id="GO:0003677">
    <property type="term" value="F:DNA binding"/>
    <property type="evidence" value="ECO:0007669"/>
    <property type="project" value="UniProtKB-UniRule"/>
</dbReference>
<dbReference type="Gene3D" id="1.10.10.60">
    <property type="entry name" value="Homeodomain-like"/>
    <property type="match status" value="1"/>
</dbReference>
<evidence type="ECO:0000259" key="7">
    <source>
        <dbReference type="PROSITE" id="PS50071"/>
    </source>
</evidence>
<feature type="region of interest" description="Disordered" evidence="6">
    <location>
        <begin position="280"/>
        <end position="365"/>
    </location>
</feature>
<dbReference type="Pfam" id="PF05920">
    <property type="entry name" value="Homeobox_KN"/>
    <property type="match status" value="1"/>
</dbReference>
<evidence type="ECO:0000256" key="1">
    <source>
        <dbReference type="ARBA" id="ARBA00005800"/>
    </source>
</evidence>
<dbReference type="EMBL" id="VDEP01000001">
    <property type="protein sequence ID" value="KAA1139153.1"/>
    <property type="molecule type" value="Genomic_DNA"/>
</dbReference>
<dbReference type="GO" id="GO:0006355">
    <property type="term" value="P:regulation of DNA-templated transcription"/>
    <property type="evidence" value="ECO:0007669"/>
    <property type="project" value="InterPro"/>
</dbReference>
<dbReference type="GO" id="GO:0005634">
    <property type="term" value="C:nucleus"/>
    <property type="evidence" value="ECO:0007669"/>
    <property type="project" value="UniProtKB-SubCell"/>
</dbReference>
<accession>A0A5B0SPR5</accession>
<dbReference type="PROSITE" id="PS50071">
    <property type="entry name" value="HOMEOBOX_2"/>
    <property type="match status" value="1"/>
</dbReference>
<comment type="similarity">
    <text evidence="1">Belongs to the TALE/M-ATYP homeobox family.</text>
</comment>
<keyword evidence="2 5" id="KW-0238">DNA-binding</keyword>
<proteinExistence type="inferred from homology"/>
<evidence type="ECO:0000256" key="5">
    <source>
        <dbReference type="PROSITE-ProRule" id="PRU00108"/>
    </source>
</evidence>
<dbReference type="AlphaFoldDB" id="A0A5B0SPR5"/>
<evidence type="ECO:0000256" key="4">
    <source>
        <dbReference type="ARBA" id="ARBA00023242"/>
    </source>
</evidence>
<dbReference type="Proteomes" id="UP000325313">
    <property type="component" value="Unassembled WGS sequence"/>
</dbReference>
<dbReference type="SUPFAM" id="SSF46689">
    <property type="entry name" value="Homeodomain-like"/>
    <property type="match status" value="1"/>
</dbReference>
<reference evidence="8 9" key="1">
    <citation type="submission" date="2019-05" db="EMBL/GenBank/DDBJ databases">
        <title>Emergence of the Ug99 lineage of the wheat stem rust pathogen through somatic hybridization.</title>
        <authorList>
            <person name="Li F."/>
            <person name="Upadhyaya N.M."/>
            <person name="Sperschneider J."/>
            <person name="Matny O."/>
            <person name="Nguyen-Phuc H."/>
            <person name="Mago R."/>
            <person name="Raley C."/>
            <person name="Miller M.E."/>
            <person name="Silverstein K.A.T."/>
            <person name="Henningsen E."/>
            <person name="Hirsch C.D."/>
            <person name="Visser B."/>
            <person name="Pretorius Z.A."/>
            <person name="Steffenson B.J."/>
            <person name="Schwessinger B."/>
            <person name="Dodds P.N."/>
            <person name="Figueroa M."/>
        </authorList>
    </citation>
    <scope>NUCLEOTIDE SEQUENCE [LARGE SCALE GENOMIC DNA]</scope>
    <source>
        <strain evidence="8 9">Ug99</strain>
    </source>
</reference>
<feature type="region of interest" description="Disordered" evidence="6">
    <location>
        <begin position="403"/>
        <end position="476"/>
    </location>
</feature>
<protein>
    <recommendedName>
        <fullName evidence="7">Homeobox domain-containing protein</fullName>
    </recommendedName>
</protein>
<feature type="region of interest" description="Disordered" evidence="6">
    <location>
        <begin position="576"/>
        <end position="618"/>
    </location>
</feature>
<dbReference type="InterPro" id="IPR008422">
    <property type="entry name" value="KN_HD"/>
</dbReference>
<sequence>MSLNPFDNCAKLSALQHDLLAALRTNDGSRLAEFDNQLSQLVIEAEAAASSDSMSQDEAKALLCLSHNVYIASTKAHKAQLTMDELHDNFSRQLDLLAPLTPIAPPAPLPPPPNKPVVEDGGPSSTSHSILKNWSHSHMTYLFPSQPQLQELAATISSTETKVNSWFRNARSRSGWSKLYAHKMVAKNQEKFQNLIDEYQSVKRVNSAEEFQKIVAGHEGYQLLDKIFRWFATDKAAAKRPPKPNAVRPWVREVLATSLASFRQGAAGILDSSKQLLPTFSPKTASSSSTASTSPSTSSSASTTASSSRTASTAPTSVAGSSVRSASRDPSSARASSSSSSGSPAISAADVPSAPSSHPDPTYRARPVISLDCSSSRSTTSTSSPSPVISSQHISPALLALSDSTCNSRPSDSLPSSSPQSPLSSLLDPALFATNPPTVPSSSPVPTCTSRPADSLNPRSRSPSTTSSSSPVIPATNIAAEPVSSSNPMMYHWVNPLNPCMRISTSKSFKNSFINYTSPPTVPSSSSSSKSSSPGNWTSPVISPLVSPVVLTKDLPPNPFLGFCPKPQPASLTILSSSSSESILDRPSSSHPSICSSFSKEPAQSTLSGQFEDAPEQS</sequence>